<name>A0ABR4J9E1_9EURO</name>
<evidence type="ECO:0000256" key="1">
    <source>
        <dbReference type="SAM" id="SignalP"/>
    </source>
</evidence>
<dbReference type="PANTHER" id="PTHR22935">
    <property type="entry name" value="PENICILLIN-BINDING PROTEIN"/>
    <property type="match status" value="1"/>
</dbReference>
<evidence type="ECO:0000259" key="3">
    <source>
        <dbReference type="Pfam" id="PF26335"/>
    </source>
</evidence>
<evidence type="ECO:0000259" key="2">
    <source>
        <dbReference type="Pfam" id="PF00144"/>
    </source>
</evidence>
<dbReference type="InterPro" id="IPR012338">
    <property type="entry name" value="Beta-lactam/transpept-like"/>
</dbReference>
<organism evidence="4 5">
    <name type="scientific">Aspergillus pseudoustus</name>
    <dbReference type="NCBI Taxonomy" id="1810923"/>
    <lineage>
        <taxon>Eukaryota</taxon>
        <taxon>Fungi</taxon>
        <taxon>Dikarya</taxon>
        <taxon>Ascomycota</taxon>
        <taxon>Pezizomycotina</taxon>
        <taxon>Eurotiomycetes</taxon>
        <taxon>Eurotiomycetidae</taxon>
        <taxon>Eurotiales</taxon>
        <taxon>Aspergillaceae</taxon>
        <taxon>Aspergillus</taxon>
        <taxon>Aspergillus subgen. Nidulantes</taxon>
    </lineage>
</organism>
<keyword evidence="1" id="KW-0732">Signal</keyword>
<feature type="domain" description="Beta-lactamase-related" evidence="2">
    <location>
        <begin position="109"/>
        <end position="424"/>
    </location>
</feature>
<dbReference type="Pfam" id="PF26335">
    <property type="entry name" value="ARB_00930_C"/>
    <property type="match status" value="1"/>
</dbReference>
<reference evidence="4 5" key="1">
    <citation type="submission" date="2024-07" db="EMBL/GenBank/DDBJ databases">
        <title>Section-level genome sequencing and comparative genomics of Aspergillus sections Usti and Cavernicolus.</title>
        <authorList>
            <consortium name="Lawrence Berkeley National Laboratory"/>
            <person name="Nybo J.L."/>
            <person name="Vesth T.C."/>
            <person name="Theobald S."/>
            <person name="Frisvad J.C."/>
            <person name="Larsen T.O."/>
            <person name="Kjaerboelling I."/>
            <person name="Rothschild-Mancinelli K."/>
            <person name="Lyhne E.K."/>
            <person name="Kogle M.E."/>
            <person name="Barry K."/>
            <person name="Clum A."/>
            <person name="Na H."/>
            <person name="Ledsgaard L."/>
            <person name="Lin J."/>
            <person name="Lipzen A."/>
            <person name="Kuo A."/>
            <person name="Riley R."/>
            <person name="Mondo S."/>
            <person name="Labutti K."/>
            <person name="Haridas S."/>
            <person name="Pangalinan J."/>
            <person name="Salamov A.A."/>
            <person name="Simmons B.A."/>
            <person name="Magnuson J.K."/>
            <person name="Chen J."/>
            <person name="Drula E."/>
            <person name="Henrissat B."/>
            <person name="Wiebenga A."/>
            <person name="Lubbers R.J."/>
            <person name="Gomes A.C."/>
            <person name="Makela M.R."/>
            <person name="Stajich J."/>
            <person name="Grigoriev I.V."/>
            <person name="Mortensen U.H."/>
            <person name="De Vries R.P."/>
            <person name="Baker S.E."/>
            <person name="Andersen M.R."/>
        </authorList>
    </citation>
    <scope>NUCLEOTIDE SEQUENCE [LARGE SCALE GENOMIC DNA]</scope>
    <source>
        <strain evidence="4 5">CBS 123904</strain>
    </source>
</reference>
<dbReference type="InterPro" id="IPR051478">
    <property type="entry name" value="Beta-lactamase-like_AB/R"/>
</dbReference>
<keyword evidence="5" id="KW-1185">Reference proteome</keyword>
<dbReference type="PANTHER" id="PTHR22935:SF97">
    <property type="entry name" value="BETA-LACTAMASE-RELATED DOMAIN-CONTAINING PROTEIN"/>
    <property type="match status" value="1"/>
</dbReference>
<feature type="chain" id="PRO_5046067680" evidence="1">
    <location>
        <begin position="19"/>
        <end position="584"/>
    </location>
</feature>
<proteinExistence type="predicted"/>
<dbReference type="SUPFAM" id="SSF56601">
    <property type="entry name" value="beta-lactamase/transpeptidase-like"/>
    <property type="match status" value="1"/>
</dbReference>
<dbReference type="EMBL" id="JBFXLU010000176">
    <property type="protein sequence ID" value="KAL2836584.1"/>
    <property type="molecule type" value="Genomic_DNA"/>
</dbReference>
<feature type="signal peptide" evidence="1">
    <location>
        <begin position="1"/>
        <end position="18"/>
    </location>
</feature>
<evidence type="ECO:0000313" key="5">
    <source>
        <dbReference type="Proteomes" id="UP001610446"/>
    </source>
</evidence>
<evidence type="ECO:0000313" key="4">
    <source>
        <dbReference type="EMBL" id="KAL2836584.1"/>
    </source>
</evidence>
<comment type="caution">
    <text evidence="4">The sequence shown here is derived from an EMBL/GenBank/DDBJ whole genome shotgun (WGS) entry which is preliminary data.</text>
</comment>
<dbReference type="Proteomes" id="UP001610446">
    <property type="component" value="Unassembled WGS sequence"/>
</dbReference>
<gene>
    <name evidence="4" type="ORF">BJY01DRAFT_54993</name>
</gene>
<protein>
    <submittedName>
        <fullName evidence="4">Beta-lactamase/transpeptidase-like protein</fullName>
    </submittedName>
</protein>
<dbReference type="InterPro" id="IPR058664">
    <property type="entry name" value="ARB_00930-like_C"/>
</dbReference>
<feature type="domain" description="Beta-lactamase-like ARB-00930-like C-terminal" evidence="3">
    <location>
        <begin position="435"/>
        <end position="583"/>
    </location>
</feature>
<sequence>MMNFIYMVLPSFVTFSSALSFRPCPLLGPAFPPFSLNANDDTVANALQNLTETFDNMIATNTGSHGDVSPNTTFSIALFSTDRGTAEDEAFFWQYHHTSPALNQSLIGSRTASKDSIYRIGGLTEAFTVWSLLLTGDGDQILDDPITKYLPELVNGTADQYHIRHVTWDEITVGQLASHMSGVARDYCSKDVTLETGPGITPSQDIHKPCCGNGPKCGSDEFLQYLANQAPVAPPGVTPSYSNMAFQLLGYIVARRAGQPFGEVLQRDIFDVLGLTETSIFAPVNSSAGIIPTSKEASGWLAHHGGDEASTSIFSTVKDLSIAGQAILNSTLLDRSTTNRWFKPVSHTSNPANSIGLPWVIYSGGSYPNTSMVDVYTILSNEGYKEGLYSSYLGLVPDFGVGFAILSADTETPADLNAHADVIGDVILGALMTTATKQAGENFGGAYKTASSSTNLNSSITVEYDDLPGLYIEEFINNGTDFRETLAEVLGIETPADLSIRLYPTQLEEEEQGSGAGSRQAFRAVFQDKTELADNGTPTCVSWLNIDKYRYGGRALDEFIFSQDQSGRAASVEIPALRVALRRG</sequence>
<dbReference type="Gene3D" id="3.40.710.10">
    <property type="entry name" value="DD-peptidase/beta-lactamase superfamily"/>
    <property type="match status" value="1"/>
</dbReference>
<dbReference type="InterPro" id="IPR001466">
    <property type="entry name" value="Beta-lactam-related"/>
</dbReference>
<dbReference type="Pfam" id="PF00144">
    <property type="entry name" value="Beta-lactamase"/>
    <property type="match status" value="1"/>
</dbReference>
<accession>A0ABR4J9E1</accession>